<accession>Q9FST8</accession>
<dbReference type="GO" id="GO:0003677">
    <property type="term" value="F:DNA binding"/>
    <property type="evidence" value="ECO:0007669"/>
    <property type="project" value="UniProtKB-KW"/>
</dbReference>
<dbReference type="GO" id="GO:0003700">
    <property type="term" value="F:DNA-binding transcription factor activity"/>
    <property type="evidence" value="ECO:0007669"/>
    <property type="project" value="InterPro"/>
</dbReference>
<dbReference type="Gene3D" id="3.40.1810.10">
    <property type="entry name" value="Transcription factor, MADS-box"/>
    <property type="match status" value="1"/>
</dbReference>
<dbReference type="InterPro" id="IPR050142">
    <property type="entry name" value="MADS-box/MEF2_TF"/>
</dbReference>
<evidence type="ECO:0000259" key="7">
    <source>
        <dbReference type="PROSITE" id="PS50066"/>
    </source>
</evidence>
<proteinExistence type="evidence at transcript level"/>
<dbReference type="PROSITE" id="PS50066">
    <property type="entry name" value="MADS_BOX_2"/>
    <property type="match status" value="1"/>
</dbReference>
<dbReference type="GO" id="GO:0046983">
    <property type="term" value="F:protein dimerization activity"/>
    <property type="evidence" value="ECO:0007669"/>
    <property type="project" value="InterPro"/>
</dbReference>
<dbReference type="GO" id="GO:0005634">
    <property type="term" value="C:nucleus"/>
    <property type="evidence" value="ECO:0007669"/>
    <property type="project" value="UniProtKB-SubCell"/>
</dbReference>
<keyword evidence="5" id="KW-0539">Nucleus</keyword>
<dbReference type="EMBL" id="AJ251554">
    <property type="protein sequence ID" value="CAC13990.1"/>
    <property type="molecule type" value="mRNA"/>
</dbReference>
<dbReference type="SUPFAM" id="SSF55455">
    <property type="entry name" value="SRF-like"/>
    <property type="match status" value="1"/>
</dbReference>
<gene>
    <name evidence="9" type="primary">ggm14</name>
</gene>
<keyword evidence="4" id="KW-0804">Transcription</keyword>
<keyword evidence="6" id="KW-0175">Coiled coil</keyword>
<name>Q9FST8_GNEGN</name>
<feature type="domain" description="MADS-box" evidence="7">
    <location>
        <begin position="1"/>
        <end position="31"/>
    </location>
</feature>
<evidence type="ECO:0000256" key="6">
    <source>
        <dbReference type="SAM" id="Coils"/>
    </source>
</evidence>
<dbReference type="AlphaFoldDB" id="Q9FST8"/>
<feature type="domain" description="K-box" evidence="8">
    <location>
        <begin position="55"/>
        <end position="142"/>
    </location>
</feature>
<organism evidence="9">
    <name type="scientific">Gnetum gnemon</name>
    <name type="common">Spanish joint-fir</name>
    <name type="synonym">Gnetum acutatum</name>
    <dbReference type="NCBI Taxonomy" id="3382"/>
    <lineage>
        <taxon>Eukaryota</taxon>
        <taxon>Viridiplantae</taxon>
        <taxon>Streptophyta</taxon>
        <taxon>Embryophyta</taxon>
        <taxon>Tracheophyta</taxon>
        <taxon>Spermatophyta</taxon>
        <taxon>Gnetopsida</taxon>
        <taxon>Gnetidae</taxon>
        <taxon>Gnetales</taxon>
        <taxon>Gnetaceae</taxon>
        <taxon>Gnetum</taxon>
    </lineage>
</organism>
<evidence type="ECO:0000256" key="2">
    <source>
        <dbReference type="ARBA" id="ARBA00023015"/>
    </source>
</evidence>
<evidence type="ECO:0000313" key="9">
    <source>
        <dbReference type="EMBL" id="CAC13990.1"/>
    </source>
</evidence>
<dbReference type="InterPro" id="IPR036879">
    <property type="entry name" value="TF_MADSbox_sf"/>
</dbReference>
<protein>
    <submittedName>
        <fullName evidence="9">Putative MADS-domain transcription factor GGM14</fullName>
    </submittedName>
</protein>
<reference evidence="9" key="1">
    <citation type="journal article" date="2000" name="Mol. Biol. Evol.">
        <title>MADS-Box gene diversity in seed plants 300 million years ago.</title>
        <authorList>
            <person name="Becker A."/>
            <person name="Winter K.U."/>
            <person name="Meyer B."/>
            <person name="Saedler H."/>
            <person name="Theissen G."/>
        </authorList>
    </citation>
    <scope>NUCLEOTIDE SEQUENCE</scope>
</reference>
<evidence type="ECO:0000256" key="4">
    <source>
        <dbReference type="ARBA" id="ARBA00023163"/>
    </source>
</evidence>
<dbReference type="Pfam" id="PF00319">
    <property type="entry name" value="SRF-TF"/>
    <property type="match status" value="1"/>
</dbReference>
<evidence type="ECO:0000259" key="8">
    <source>
        <dbReference type="PROSITE" id="PS51297"/>
    </source>
</evidence>
<keyword evidence="3" id="KW-0238">DNA-binding</keyword>
<dbReference type="PROSITE" id="PS51297">
    <property type="entry name" value="K_BOX"/>
    <property type="match status" value="1"/>
</dbReference>
<dbReference type="PANTHER" id="PTHR48019">
    <property type="entry name" value="SERUM RESPONSE FACTOR HOMOLOG"/>
    <property type="match status" value="1"/>
</dbReference>
<dbReference type="InterPro" id="IPR002100">
    <property type="entry name" value="TF_MADSbox"/>
</dbReference>
<keyword evidence="2" id="KW-0805">Transcription regulation</keyword>
<dbReference type="Pfam" id="PF01486">
    <property type="entry name" value="K-box"/>
    <property type="match status" value="1"/>
</dbReference>
<feature type="coiled-coil region" evidence="6">
    <location>
        <begin position="92"/>
        <end position="124"/>
    </location>
</feature>
<sequence length="142" mass="16555">KAYELNVLCEADVAVLIYSDSGKFYQFSSPMMNTILAKYKFCYHYGMDVDTEKIGADDKDKRENLLTRIKLLEQTQKNIMGEDLDSLSAMSLERLEKKLQSTKRRVLNRKIKLLYEEIHVLEDQVRNRTVENKTLKAQQTIG</sequence>
<comment type="subcellular location">
    <subcellularLocation>
        <location evidence="1">Nucleus</location>
    </subcellularLocation>
</comment>
<feature type="non-terminal residue" evidence="9">
    <location>
        <position position="1"/>
    </location>
</feature>
<evidence type="ECO:0000256" key="5">
    <source>
        <dbReference type="ARBA" id="ARBA00023242"/>
    </source>
</evidence>
<evidence type="ECO:0000256" key="3">
    <source>
        <dbReference type="ARBA" id="ARBA00023125"/>
    </source>
</evidence>
<evidence type="ECO:0000256" key="1">
    <source>
        <dbReference type="ARBA" id="ARBA00004123"/>
    </source>
</evidence>
<dbReference type="InterPro" id="IPR002487">
    <property type="entry name" value="TF_Kbox"/>
</dbReference>